<dbReference type="RefSeq" id="WP_060433205.1">
    <property type="nucleotide sequence ID" value="NZ_FCKN01000001.1"/>
</dbReference>
<dbReference type="Pfam" id="PF03237">
    <property type="entry name" value="Terminase_6N"/>
    <property type="match status" value="1"/>
</dbReference>
<dbReference type="Gene3D" id="3.30.420.240">
    <property type="match status" value="1"/>
</dbReference>
<dbReference type="Proteomes" id="UP000321126">
    <property type="component" value="Unassembled WGS sequence"/>
</dbReference>
<evidence type="ECO:0000259" key="2">
    <source>
        <dbReference type="Pfam" id="PF06056"/>
    </source>
</evidence>
<organism evidence="4 5">
    <name type="scientific">Serratia marcescens</name>
    <dbReference type="NCBI Taxonomy" id="615"/>
    <lineage>
        <taxon>Bacteria</taxon>
        <taxon>Pseudomonadati</taxon>
        <taxon>Pseudomonadota</taxon>
        <taxon>Gammaproteobacteria</taxon>
        <taxon>Enterobacterales</taxon>
        <taxon>Yersiniaceae</taxon>
        <taxon>Serratia</taxon>
    </lineage>
</organism>
<dbReference type="Gene3D" id="3.40.50.300">
    <property type="entry name" value="P-loop containing nucleotide triphosphate hydrolases"/>
    <property type="match status" value="1"/>
</dbReference>
<dbReference type="Pfam" id="PF06056">
    <property type="entry name" value="Terminase_5"/>
    <property type="match status" value="1"/>
</dbReference>
<proteinExistence type="predicted"/>
<evidence type="ECO:0000313" key="5">
    <source>
        <dbReference type="Proteomes" id="UP000321126"/>
    </source>
</evidence>
<evidence type="ECO:0000259" key="3">
    <source>
        <dbReference type="Pfam" id="PF17289"/>
    </source>
</evidence>
<sequence>MAIYPESIKKVARSLFLKSWTPKEIAAELKLTSARIVYHWAERYGWNQLLVEETVEDCIQRRIRTLTHRDKKNDLEMQELDRLIEHHVKLIAQRNKHAEKLAATQAAAAPGDGGAVGFMAAGEDAPAQRKGRRQKNDVSTMTKERFDEFAETGLFTYQKTLRANKDHSIRNLLKSRQIGATWYFSWEALEDAALTGDNQIFVSASRRQAEIFRRYIVKFAREMFGVTLTGNPITLSNGANLIFLSTNKNTAQGETGHFYCDEYFWVPKFQVFKDVTSAIATHDKWRRTFFSTPSAKTHDGYPFWTGDEWKGSDKKRQALKFPDFDELRDGGRLCPDGQWRYVVTLVDACAGGLDKYVTVDRVRGEHSVDAFNLLYMCIFVDSGDSVFKFDQLSRCEVDPATWQDFDPKAKRPFGEREVWGGFDPARSGDTSTFVVIAPPLYDGERFRVLETHHWQGYSFKYQAEQIKKIMQRYRMTYIGIDVTGIGRGVYERVQSFAPREVRDIHYSLETKTRLVLKMVDLVEGDRIEWDAEKRGIAGSFLAIRKTVTGSGNAITFVAERSAETGHADVFFAISHAAINEPLNFDTRRKSTWAFSQAAA</sequence>
<accession>A0A5C7CA69</accession>
<dbReference type="InterPro" id="IPR027417">
    <property type="entry name" value="P-loop_NTPase"/>
</dbReference>
<dbReference type="InterPro" id="IPR010332">
    <property type="entry name" value="ATPase_terminase-su_N"/>
</dbReference>
<dbReference type="AlphaFoldDB" id="A0A5C7CA69"/>
<dbReference type="InterPro" id="IPR035421">
    <property type="entry name" value="Terminase_6C"/>
</dbReference>
<feature type="domain" description="Terminase large subunit gp17-like C-terminal" evidence="3">
    <location>
        <begin position="420"/>
        <end position="579"/>
    </location>
</feature>
<dbReference type="EMBL" id="VOUQ01000008">
    <property type="protein sequence ID" value="TXE32363.1"/>
    <property type="molecule type" value="Genomic_DNA"/>
</dbReference>
<name>A0A5C7CA69_SERMA</name>
<comment type="caution">
    <text evidence="4">The sequence shown here is derived from an EMBL/GenBank/DDBJ whole genome shotgun (WGS) entry which is preliminary data.</text>
</comment>
<feature type="domain" description="Terminase ATPase subunit N-terminal" evidence="2">
    <location>
        <begin position="8"/>
        <end position="64"/>
    </location>
</feature>
<reference evidence="4 5" key="1">
    <citation type="submission" date="2019-07" db="EMBL/GenBank/DDBJ databases">
        <title>Serratia strains were isolated from fresh produce.</title>
        <authorList>
            <person name="Cho G.-S."/>
            <person name="Stein M."/>
            <person name="Lee W."/>
            <person name="Suh S.H."/>
            <person name="Franz C.M.A.P."/>
        </authorList>
    </citation>
    <scope>NUCLEOTIDE SEQUENCE [LARGE SCALE GENOMIC DNA]</scope>
    <source>
        <strain evidence="4 5">S16</strain>
    </source>
</reference>
<protein>
    <submittedName>
        <fullName evidence="4">Terminase</fullName>
    </submittedName>
</protein>
<evidence type="ECO:0000256" key="1">
    <source>
        <dbReference type="ARBA" id="ARBA00022612"/>
    </source>
</evidence>
<gene>
    <name evidence="4" type="ORF">FOT62_16540</name>
</gene>
<keyword evidence="1" id="KW-1188">Viral release from host cell</keyword>
<dbReference type="Pfam" id="PF17289">
    <property type="entry name" value="Terminase_6C"/>
    <property type="match status" value="1"/>
</dbReference>
<evidence type="ECO:0000313" key="4">
    <source>
        <dbReference type="EMBL" id="TXE32363.1"/>
    </source>
</evidence>